<feature type="domain" description="AB hydrolase-1" evidence="4">
    <location>
        <begin position="73"/>
        <end position="296"/>
    </location>
</feature>
<dbReference type="EMBL" id="PXOA01000511">
    <property type="protein sequence ID" value="RFU74690.1"/>
    <property type="molecule type" value="Genomic_DNA"/>
</dbReference>
<dbReference type="STRING" id="490622.A0A395NFA8"/>
<evidence type="ECO:0000259" key="4">
    <source>
        <dbReference type="Pfam" id="PF00561"/>
    </source>
</evidence>
<evidence type="ECO:0000256" key="1">
    <source>
        <dbReference type="ARBA" id="ARBA00022801"/>
    </source>
</evidence>
<keyword evidence="6" id="KW-1185">Reference proteome</keyword>
<dbReference type="InterPro" id="IPR000639">
    <property type="entry name" value="Epox_hydrolase-like"/>
</dbReference>
<feature type="chain" id="PRO_5017361002" evidence="3">
    <location>
        <begin position="30"/>
        <end position="348"/>
    </location>
</feature>
<evidence type="ECO:0000256" key="2">
    <source>
        <dbReference type="ARBA" id="ARBA00038334"/>
    </source>
</evidence>
<keyword evidence="3" id="KW-0732">Signal</keyword>
<dbReference type="InterPro" id="IPR000073">
    <property type="entry name" value="AB_hydrolase_1"/>
</dbReference>
<evidence type="ECO:0000313" key="5">
    <source>
        <dbReference type="EMBL" id="RFU74690.1"/>
    </source>
</evidence>
<dbReference type="AlphaFoldDB" id="A0A395NFA8"/>
<keyword evidence="1 5" id="KW-0378">Hydrolase</keyword>
<accession>A0A395NFA8</accession>
<comment type="caution">
    <text evidence="5">The sequence shown here is derived from an EMBL/GenBank/DDBJ whole genome shotgun (WGS) entry which is preliminary data.</text>
</comment>
<protein>
    <submittedName>
        <fullName evidence="5">Epoxide hydrolase</fullName>
    </submittedName>
</protein>
<comment type="similarity">
    <text evidence="2">Belongs to the AB hydrolase superfamily. Epoxide hydrolase family.</text>
</comment>
<organism evidence="5 6">
    <name type="scientific">Trichoderma arundinaceum</name>
    <dbReference type="NCBI Taxonomy" id="490622"/>
    <lineage>
        <taxon>Eukaryota</taxon>
        <taxon>Fungi</taxon>
        <taxon>Dikarya</taxon>
        <taxon>Ascomycota</taxon>
        <taxon>Pezizomycotina</taxon>
        <taxon>Sordariomycetes</taxon>
        <taxon>Hypocreomycetidae</taxon>
        <taxon>Hypocreales</taxon>
        <taxon>Hypocreaceae</taxon>
        <taxon>Trichoderma</taxon>
    </lineage>
</organism>
<dbReference type="Pfam" id="PF00561">
    <property type="entry name" value="Abhydrolase_1"/>
    <property type="match status" value="1"/>
</dbReference>
<evidence type="ECO:0000313" key="6">
    <source>
        <dbReference type="Proteomes" id="UP000266272"/>
    </source>
</evidence>
<sequence>MLHPLSLLVNPIRGVFLLVLLSLPSSSIALDPARRSAESVINTLAPVRHVNTSTLSIAYYDSAPSDTAAPVAILVHGFPYSIDTYVDVVPQLAAKGYRLIVPYMRGYGTTSFLSPTTPRSAEQAALGKDIIDLMDALRIERAIFAGYDWGSVAVNVAAALWPERCSGMVAANSYLIQNRQTAWAIAPPASLATRWYFYVFLTPQGYSALASDPKGWAETLWSKNSPQWNWTQAQLDAAVPAFRNPDYVDIATNFYRNRLLYAPGDPAYAKLADELDSLPVIHAPSVTLDPDQAPVFPATDGNSTAQHFAGPRVHHIVRGCGENIPLQKPQVFVEAVLEVAALGRHQTK</sequence>
<evidence type="ECO:0000256" key="3">
    <source>
        <dbReference type="SAM" id="SignalP"/>
    </source>
</evidence>
<dbReference type="SUPFAM" id="SSF53474">
    <property type="entry name" value="alpha/beta-Hydrolases"/>
    <property type="match status" value="1"/>
</dbReference>
<proteinExistence type="inferred from homology"/>
<name>A0A395NFA8_TRIAR</name>
<gene>
    <name evidence="5" type="ORF">TARUN_7560</name>
</gene>
<dbReference type="PRINTS" id="PR00412">
    <property type="entry name" value="EPOXHYDRLASE"/>
</dbReference>
<dbReference type="Gene3D" id="3.40.50.1820">
    <property type="entry name" value="alpha/beta hydrolase"/>
    <property type="match status" value="1"/>
</dbReference>
<dbReference type="GO" id="GO:0016787">
    <property type="term" value="F:hydrolase activity"/>
    <property type="evidence" value="ECO:0007669"/>
    <property type="project" value="UniProtKB-KW"/>
</dbReference>
<dbReference type="Proteomes" id="UP000266272">
    <property type="component" value="Unassembled WGS sequence"/>
</dbReference>
<dbReference type="InterPro" id="IPR029058">
    <property type="entry name" value="AB_hydrolase_fold"/>
</dbReference>
<dbReference type="OrthoDB" id="408373at2759"/>
<reference evidence="5 6" key="1">
    <citation type="journal article" date="2018" name="PLoS Pathog.">
        <title>Evolution of structural diversity of trichothecenes, a family of toxins produced by plant pathogenic and entomopathogenic fungi.</title>
        <authorList>
            <person name="Proctor R.H."/>
            <person name="McCormick S.P."/>
            <person name="Kim H.S."/>
            <person name="Cardoza R.E."/>
            <person name="Stanley A.M."/>
            <person name="Lindo L."/>
            <person name="Kelly A."/>
            <person name="Brown D.W."/>
            <person name="Lee T."/>
            <person name="Vaughan M.M."/>
            <person name="Alexander N.J."/>
            <person name="Busman M."/>
            <person name="Gutierrez S."/>
        </authorList>
    </citation>
    <scope>NUCLEOTIDE SEQUENCE [LARGE SCALE GENOMIC DNA]</scope>
    <source>
        <strain evidence="5 6">IBT 40837</strain>
    </source>
</reference>
<feature type="signal peptide" evidence="3">
    <location>
        <begin position="1"/>
        <end position="29"/>
    </location>
</feature>
<dbReference type="PANTHER" id="PTHR43329">
    <property type="entry name" value="EPOXIDE HYDROLASE"/>
    <property type="match status" value="1"/>
</dbReference>